<reference evidence="1 2" key="1">
    <citation type="journal article" date="2017" name="Front. Microbiol.">
        <title>Genome Sequence of Desulfurella amilsii Strain TR1 and Comparative Genomics of Desulfurellaceae Family.</title>
        <authorList>
            <person name="Florentino A.P."/>
            <person name="Stams A.J."/>
            <person name="Sanchez-Andrea I."/>
        </authorList>
    </citation>
    <scope>NUCLEOTIDE SEQUENCE [LARGE SCALE GENOMIC DNA]</scope>
    <source>
        <strain evidence="1 2">TR1</strain>
    </source>
</reference>
<keyword evidence="2" id="KW-1185">Reference proteome</keyword>
<gene>
    <name evidence="1" type="ORF">DESAMIL20_2010</name>
</gene>
<accession>A0A1X4XY47</accession>
<proteinExistence type="predicted"/>
<evidence type="ECO:0000313" key="2">
    <source>
        <dbReference type="Proteomes" id="UP000194141"/>
    </source>
</evidence>
<sequence length="42" mass="5088">MVGKQGEKKCPKRDFLSTSIHYKKFFPKVKFFKKFFLINFAQ</sequence>
<organism evidence="1 2">
    <name type="scientific">Desulfurella amilsii</name>
    <dbReference type="NCBI Taxonomy" id="1562698"/>
    <lineage>
        <taxon>Bacteria</taxon>
        <taxon>Pseudomonadati</taxon>
        <taxon>Campylobacterota</taxon>
        <taxon>Desulfurellia</taxon>
        <taxon>Desulfurellales</taxon>
        <taxon>Desulfurellaceae</taxon>
        <taxon>Desulfurella</taxon>
    </lineage>
</organism>
<dbReference type="AlphaFoldDB" id="A0A1X4XY47"/>
<comment type="caution">
    <text evidence="1">The sequence shown here is derived from an EMBL/GenBank/DDBJ whole genome shotgun (WGS) entry which is preliminary data.</text>
</comment>
<protein>
    <submittedName>
        <fullName evidence="1">Uncharacterized protein</fullName>
    </submittedName>
</protein>
<evidence type="ECO:0000313" key="1">
    <source>
        <dbReference type="EMBL" id="OSS42457.1"/>
    </source>
</evidence>
<dbReference type="STRING" id="1562698.DESAMIL20_2010"/>
<dbReference type="EMBL" id="MDSU01000018">
    <property type="protein sequence ID" value="OSS42457.1"/>
    <property type="molecule type" value="Genomic_DNA"/>
</dbReference>
<dbReference type="Proteomes" id="UP000194141">
    <property type="component" value="Unassembled WGS sequence"/>
</dbReference>
<name>A0A1X4XY47_9BACT</name>